<gene>
    <name evidence="10" type="primary">xkr8</name>
    <name evidence="10" type="ORF">DAT39_017884</name>
</gene>
<dbReference type="Pfam" id="PF09815">
    <property type="entry name" value="XK-related"/>
    <property type="match status" value="1"/>
</dbReference>
<proteinExistence type="inferred from homology"/>
<evidence type="ECO:0000256" key="3">
    <source>
        <dbReference type="ARBA" id="ARBA00022475"/>
    </source>
</evidence>
<evidence type="ECO:0000313" key="10">
    <source>
        <dbReference type="EMBL" id="KAF5892412.1"/>
    </source>
</evidence>
<evidence type="ECO:0000256" key="5">
    <source>
        <dbReference type="ARBA" id="ARBA00022703"/>
    </source>
</evidence>
<dbReference type="EMBL" id="QNUK01000503">
    <property type="protein sequence ID" value="KAF5892412.1"/>
    <property type="molecule type" value="Genomic_DNA"/>
</dbReference>
<evidence type="ECO:0000256" key="6">
    <source>
        <dbReference type="ARBA" id="ARBA00022989"/>
    </source>
</evidence>
<accession>A0A8J4WVA3</accession>
<reference evidence="10" key="1">
    <citation type="submission" date="2020-07" db="EMBL/GenBank/DDBJ databases">
        <title>Clarias magur genome sequencing, assembly and annotation.</title>
        <authorList>
            <person name="Kushwaha B."/>
            <person name="Kumar R."/>
            <person name="Das P."/>
            <person name="Joshi C.G."/>
            <person name="Kumar D."/>
            <person name="Nagpure N.S."/>
            <person name="Pandey M."/>
            <person name="Agarwal S."/>
            <person name="Srivastava S."/>
            <person name="Singh M."/>
            <person name="Sahoo L."/>
            <person name="Jayasankar P."/>
            <person name="Meher P.K."/>
            <person name="Koringa P.G."/>
            <person name="Iquebal M.A."/>
            <person name="Das S.P."/>
            <person name="Bit A."/>
            <person name="Patnaik S."/>
            <person name="Patel N."/>
            <person name="Shah T.M."/>
            <person name="Hinsu A."/>
            <person name="Jena J.K."/>
        </authorList>
    </citation>
    <scope>NUCLEOTIDE SEQUENCE</scope>
    <source>
        <strain evidence="10">CIFAMagur01</strain>
        <tissue evidence="10">Testis</tissue>
    </source>
</reference>
<comment type="caution">
    <text evidence="9">Lacks conserved residue(s) required for the propagation of feature annotation.</text>
</comment>
<sequence length="172" mass="20146">MKTSGFPGYSCLDFVFSVVGVCTYVFDVGSDLWLGQEFFRQGHFFWFGSLVGFMLTSSVMVQMFSWSWFKSDLELRSFQSTHKHMVLFGSDRRLGLTRVLHVCQLAFFFRLVSGVWQGFCVWWRRQPGSEYATYLTHDLSMLRLIETFCESAPQLSLMIYIMIYNNHARTIQ</sequence>
<keyword evidence="11" id="KW-1185">Reference proteome</keyword>
<comment type="catalytic activity">
    <reaction evidence="8">
        <text>a 1,2-diacyl-sn-glycero-3-phospho-L-serine(in) = a 1,2-diacyl-sn-glycero-3-phospho-L-serine(out)</text>
        <dbReference type="Rhea" id="RHEA:38663"/>
        <dbReference type="ChEBI" id="CHEBI:57262"/>
    </reaction>
</comment>
<name>A0A8J4WVA3_CLAMG</name>
<dbReference type="PANTHER" id="PTHR16024:SF8">
    <property type="entry name" value="XK-RELATED PROTEIN 8"/>
    <property type="match status" value="1"/>
</dbReference>
<dbReference type="InterPro" id="IPR018629">
    <property type="entry name" value="XK-rel"/>
</dbReference>
<evidence type="ECO:0000256" key="4">
    <source>
        <dbReference type="ARBA" id="ARBA00022692"/>
    </source>
</evidence>
<evidence type="ECO:0000256" key="9">
    <source>
        <dbReference type="RuleBase" id="RU910716"/>
    </source>
</evidence>
<keyword evidence="7 9" id="KW-0472">Membrane</keyword>
<keyword evidence="4 9" id="KW-0812">Transmembrane</keyword>
<feature type="transmembrane region" description="Helical" evidence="9">
    <location>
        <begin position="7"/>
        <end position="26"/>
    </location>
</feature>
<keyword evidence="3" id="KW-1003">Cell membrane</keyword>
<dbReference type="Proteomes" id="UP000727407">
    <property type="component" value="Unassembled WGS sequence"/>
</dbReference>
<organism evidence="10 11">
    <name type="scientific">Clarias magur</name>
    <name type="common">Asian catfish</name>
    <name type="synonym">Macropteronotus magur</name>
    <dbReference type="NCBI Taxonomy" id="1594786"/>
    <lineage>
        <taxon>Eukaryota</taxon>
        <taxon>Metazoa</taxon>
        <taxon>Chordata</taxon>
        <taxon>Craniata</taxon>
        <taxon>Vertebrata</taxon>
        <taxon>Euteleostomi</taxon>
        <taxon>Actinopterygii</taxon>
        <taxon>Neopterygii</taxon>
        <taxon>Teleostei</taxon>
        <taxon>Ostariophysi</taxon>
        <taxon>Siluriformes</taxon>
        <taxon>Clariidae</taxon>
        <taxon>Clarias</taxon>
    </lineage>
</organism>
<dbReference type="GO" id="GO:0043652">
    <property type="term" value="P:engulfment of apoptotic cell"/>
    <property type="evidence" value="ECO:0007669"/>
    <property type="project" value="TreeGrafter"/>
</dbReference>
<keyword evidence="6 9" id="KW-1133">Transmembrane helix</keyword>
<dbReference type="GO" id="GO:0005886">
    <property type="term" value="C:plasma membrane"/>
    <property type="evidence" value="ECO:0007669"/>
    <property type="project" value="UniProtKB-SubCell"/>
</dbReference>
<dbReference type="InterPro" id="IPR050895">
    <property type="entry name" value="XK-related_scramblase"/>
</dbReference>
<comment type="caution">
    <text evidence="10">The sequence shown here is derived from an EMBL/GenBank/DDBJ whole genome shotgun (WGS) entry which is preliminary data.</text>
</comment>
<dbReference type="GO" id="GO:1902742">
    <property type="term" value="P:apoptotic process involved in development"/>
    <property type="evidence" value="ECO:0007669"/>
    <property type="project" value="TreeGrafter"/>
</dbReference>
<dbReference type="PANTHER" id="PTHR16024">
    <property type="entry name" value="XK-RELATED PROTEIN"/>
    <property type="match status" value="1"/>
</dbReference>
<evidence type="ECO:0000256" key="1">
    <source>
        <dbReference type="ARBA" id="ARBA00004651"/>
    </source>
</evidence>
<keyword evidence="5" id="KW-0053">Apoptosis</keyword>
<comment type="subcellular location">
    <subcellularLocation>
        <location evidence="1">Cell membrane</location>
        <topology evidence="1">Multi-pass membrane protein</topology>
    </subcellularLocation>
    <subcellularLocation>
        <location evidence="9">Membrane</location>
        <topology evidence="9">Multi-pass membrane protein</topology>
    </subcellularLocation>
</comment>
<feature type="transmembrane region" description="Helical" evidence="9">
    <location>
        <begin position="46"/>
        <end position="69"/>
    </location>
</feature>
<dbReference type="OrthoDB" id="8940282at2759"/>
<dbReference type="GO" id="GO:0070782">
    <property type="term" value="P:phosphatidylserine exposure on apoptotic cell surface"/>
    <property type="evidence" value="ECO:0007669"/>
    <property type="project" value="TreeGrafter"/>
</dbReference>
<evidence type="ECO:0000256" key="2">
    <source>
        <dbReference type="ARBA" id="ARBA00008789"/>
    </source>
</evidence>
<comment type="similarity">
    <text evidence="2 9">Belongs to the XK family.</text>
</comment>
<evidence type="ECO:0000313" key="11">
    <source>
        <dbReference type="Proteomes" id="UP000727407"/>
    </source>
</evidence>
<evidence type="ECO:0000256" key="8">
    <source>
        <dbReference type="ARBA" id="ARBA00024479"/>
    </source>
</evidence>
<protein>
    <recommendedName>
        <fullName evidence="9">XK-related protein</fullName>
    </recommendedName>
</protein>
<evidence type="ECO:0000256" key="7">
    <source>
        <dbReference type="ARBA" id="ARBA00023136"/>
    </source>
</evidence>
<dbReference type="AlphaFoldDB" id="A0A8J4WVA3"/>
<feature type="non-terminal residue" evidence="10">
    <location>
        <position position="172"/>
    </location>
</feature>